<reference evidence="3" key="1">
    <citation type="journal article" date="2019" name="Int. J. Syst. Evol. Microbiol.">
        <title>The Global Catalogue of Microorganisms (GCM) 10K type strain sequencing project: providing services to taxonomists for standard genome sequencing and annotation.</title>
        <authorList>
            <consortium name="The Broad Institute Genomics Platform"/>
            <consortium name="The Broad Institute Genome Sequencing Center for Infectious Disease"/>
            <person name="Wu L."/>
            <person name="Ma J."/>
        </authorList>
    </citation>
    <scope>NUCLEOTIDE SEQUENCE [LARGE SCALE GENOMIC DNA]</scope>
    <source>
        <strain evidence="3">CGMCC 4.7241</strain>
    </source>
</reference>
<accession>A0ABV7YFR8</accession>
<keyword evidence="3" id="KW-1185">Reference proteome</keyword>
<organism evidence="2 3">
    <name type="scientific">Tenggerimyces flavus</name>
    <dbReference type="NCBI Taxonomy" id="1708749"/>
    <lineage>
        <taxon>Bacteria</taxon>
        <taxon>Bacillati</taxon>
        <taxon>Actinomycetota</taxon>
        <taxon>Actinomycetes</taxon>
        <taxon>Propionibacteriales</taxon>
        <taxon>Nocardioidaceae</taxon>
        <taxon>Tenggerimyces</taxon>
    </lineage>
</organism>
<dbReference type="EMBL" id="JBHRZH010000018">
    <property type="protein sequence ID" value="MFC3763452.1"/>
    <property type="molecule type" value="Genomic_DNA"/>
</dbReference>
<feature type="transmembrane region" description="Helical" evidence="1">
    <location>
        <begin position="41"/>
        <end position="63"/>
    </location>
</feature>
<name>A0ABV7YFR8_9ACTN</name>
<comment type="caution">
    <text evidence="2">The sequence shown here is derived from an EMBL/GenBank/DDBJ whole genome shotgun (WGS) entry which is preliminary data.</text>
</comment>
<keyword evidence="1" id="KW-0472">Membrane</keyword>
<keyword evidence="1" id="KW-1133">Transmembrane helix</keyword>
<evidence type="ECO:0000313" key="2">
    <source>
        <dbReference type="EMBL" id="MFC3763452.1"/>
    </source>
</evidence>
<dbReference type="Proteomes" id="UP001595699">
    <property type="component" value="Unassembled WGS sequence"/>
</dbReference>
<proteinExistence type="predicted"/>
<evidence type="ECO:0000256" key="1">
    <source>
        <dbReference type="SAM" id="Phobius"/>
    </source>
</evidence>
<gene>
    <name evidence="2" type="ORF">ACFOUW_21620</name>
</gene>
<feature type="transmembrane region" description="Helical" evidence="1">
    <location>
        <begin position="7"/>
        <end position="29"/>
    </location>
</feature>
<sequence length="123" mass="12928">MLWRINQIINALAVIAVVAALVFLAVAFVRSLVDPTSDRHGYAMIFSAVLGVVAIALLIPLVAAAKQLRRRQRAGAGWQVVTGAIVAVISAIVPGPYWIGIVVGLGVAAPAVPLLLTKQRVDQ</sequence>
<keyword evidence="1" id="KW-0812">Transmembrane</keyword>
<protein>
    <recommendedName>
        <fullName evidence="4">Integral membrane protein</fullName>
    </recommendedName>
</protein>
<dbReference type="RefSeq" id="WP_205117805.1">
    <property type="nucleotide sequence ID" value="NZ_JAFBCM010000001.1"/>
</dbReference>
<evidence type="ECO:0000313" key="3">
    <source>
        <dbReference type="Proteomes" id="UP001595699"/>
    </source>
</evidence>
<evidence type="ECO:0008006" key="4">
    <source>
        <dbReference type="Google" id="ProtNLM"/>
    </source>
</evidence>
<feature type="transmembrane region" description="Helical" evidence="1">
    <location>
        <begin position="75"/>
        <end position="92"/>
    </location>
</feature>
<feature type="transmembrane region" description="Helical" evidence="1">
    <location>
        <begin position="98"/>
        <end position="116"/>
    </location>
</feature>